<evidence type="ECO:0000256" key="1">
    <source>
        <dbReference type="SAM" id="MobiDB-lite"/>
    </source>
</evidence>
<evidence type="ECO:0000313" key="3">
    <source>
        <dbReference type="EMBL" id="MBI6182062.1"/>
    </source>
</evidence>
<protein>
    <submittedName>
        <fullName evidence="3">Uncharacterized protein</fullName>
    </submittedName>
</protein>
<organism evidence="3 4">
    <name type="scientific">Serratia proteamaculans</name>
    <dbReference type="NCBI Taxonomy" id="28151"/>
    <lineage>
        <taxon>Bacteria</taxon>
        <taxon>Pseudomonadati</taxon>
        <taxon>Pseudomonadota</taxon>
        <taxon>Gammaproteobacteria</taxon>
        <taxon>Enterobacterales</taxon>
        <taxon>Yersiniaceae</taxon>
        <taxon>Serratia</taxon>
    </lineage>
</organism>
<evidence type="ECO:0000256" key="2">
    <source>
        <dbReference type="SAM" id="SignalP"/>
    </source>
</evidence>
<proteinExistence type="predicted"/>
<dbReference type="RefSeq" id="WP_198642407.1">
    <property type="nucleotide sequence ID" value="NZ_JAEHSL010000014.1"/>
</dbReference>
<name>A0ABS0TUL7_SERPR</name>
<comment type="caution">
    <text evidence="3">The sequence shown here is derived from an EMBL/GenBank/DDBJ whole genome shotgun (WGS) entry which is preliminary data.</text>
</comment>
<feature type="signal peptide" evidence="2">
    <location>
        <begin position="1"/>
        <end position="23"/>
    </location>
</feature>
<dbReference type="Proteomes" id="UP000639004">
    <property type="component" value="Unassembled WGS sequence"/>
</dbReference>
<feature type="compositionally biased region" description="Basic residues" evidence="1">
    <location>
        <begin position="63"/>
        <end position="89"/>
    </location>
</feature>
<keyword evidence="2" id="KW-0732">Signal</keyword>
<keyword evidence="4" id="KW-1185">Reference proteome</keyword>
<gene>
    <name evidence="3" type="ORF">JEQ07_16870</name>
</gene>
<reference evidence="3 4" key="1">
    <citation type="submission" date="2020-12" db="EMBL/GenBank/DDBJ databases">
        <title>Enhanced detection system for hospital associated transmission using whole genome sequencing surveillance.</title>
        <authorList>
            <person name="Harrison L.H."/>
            <person name="Van Tyne D."/>
            <person name="Marsh J.W."/>
            <person name="Griffith M.P."/>
            <person name="Snyder D.J."/>
            <person name="Cooper V.S."/>
            <person name="Mustapha M."/>
        </authorList>
    </citation>
    <scope>NUCLEOTIDE SEQUENCE [LARGE SCALE GENOMIC DNA]</scope>
    <source>
        <strain evidence="3 4">SER00238</strain>
    </source>
</reference>
<dbReference type="EMBL" id="JAEHSL010000014">
    <property type="protein sequence ID" value="MBI6182062.1"/>
    <property type="molecule type" value="Genomic_DNA"/>
</dbReference>
<feature type="chain" id="PRO_5045559778" evidence="2">
    <location>
        <begin position="24"/>
        <end position="89"/>
    </location>
</feature>
<sequence length="89" mass="9702">MQRLAVNTFLGVLLGLSGVTAQASDDTSAAIASIITRGPGPVINPENSQYMEEKKSVMAKQAQPHRVKQVKHHGKKKPHAKKHHKKNSN</sequence>
<feature type="region of interest" description="Disordered" evidence="1">
    <location>
        <begin position="55"/>
        <end position="89"/>
    </location>
</feature>
<accession>A0ABS0TUL7</accession>
<evidence type="ECO:0000313" key="4">
    <source>
        <dbReference type="Proteomes" id="UP000639004"/>
    </source>
</evidence>